<accession>A0AAV7J9J8</accession>
<evidence type="ECO:0000256" key="1">
    <source>
        <dbReference type="SAM" id="MobiDB-lite"/>
    </source>
</evidence>
<keyword evidence="2" id="KW-0472">Membrane</keyword>
<keyword evidence="2" id="KW-0812">Transmembrane</keyword>
<name>A0AAV7J9J8_COTGL</name>
<organism evidence="3 4">
    <name type="scientific">Cotesia glomerata</name>
    <name type="common">Lepidopteran parasitic wasp</name>
    <name type="synonym">Apanteles glomeratus</name>
    <dbReference type="NCBI Taxonomy" id="32391"/>
    <lineage>
        <taxon>Eukaryota</taxon>
        <taxon>Metazoa</taxon>
        <taxon>Ecdysozoa</taxon>
        <taxon>Arthropoda</taxon>
        <taxon>Hexapoda</taxon>
        <taxon>Insecta</taxon>
        <taxon>Pterygota</taxon>
        <taxon>Neoptera</taxon>
        <taxon>Endopterygota</taxon>
        <taxon>Hymenoptera</taxon>
        <taxon>Apocrita</taxon>
        <taxon>Ichneumonoidea</taxon>
        <taxon>Braconidae</taxon>
        <taxon>Microgastrinae</taxon>
        <taxon>Cotesia</taxon>
    </lineage>
</organism>
<gene>
    <name evidence="3" type="ORF">KQX54_020056</name>
</gene>
<feature type="compositionally biased region" description="Low complexity" evidence="1">
    <location>
        <begin position="119"/>
        <end position="130"/>
    </location>
</feature>
<proteinExistence type="predicted"/>
<evidence type="ECO:0000313" key="3">
    <source>
        <dbReference type="EMBL" id="KAH0568287.1"/>
    </source>
</evidence>
<feature type="compositionally biased region" description="Basic and acidic residues" evidence="1">
    <location>
        <begin position="105"/>
        <end position="117"/>
    </location>
</feature>
<dbReference type="AlphaFoldDB" id="A0AAV7J9J8"/>
<evidence type="ECO:0000256" key="2">
    <source>
        <dbReference type="SAM" id="Phobius"/>
    </source>
</evidence>
<dbReference type="EMBL" id="JAHXZJ010000001">
    <property type="protein sequence ID" value="KAH0568287.1"/>
    <property type="molecule type" value="Genomic_DNA"/>
</dbReference>
<feature type="region of interest" description="Disordered" evidence="1">
    <location>
        <begin position="105"/>
        <end position="135"/>
    </location>
</feature>
<dbReference type="Proteomes" id="UP000826195">
    <property type="component" value="Unassembled WGS sequence"/>
</dbReference>
<sequence>MELKWCLYLYYAGCRKKLFSYETRLKFYFKFYEQVHFQCPYDTFTRYDDKTDARVRSSTPIDCRQPGQDAGIVLSPLIGIVIGALLTLVSVVLAIVIKARRERMSKPRHEKPGELRELPQQQYSNPSPQQTVETDPDVIPNKFEENLMEVSPPSYPGSYSSTHWVTPGPTPSIDELCHKFTGRPTELRLPSRSTIPILPNSAITGVVVGAGQGVFVAGECLDGEAIKRRLMANRLPESCV</sequence>
<keyword evidence="2" id="KW-1133">Transmembrane helix</keyword>
<protein>
    <submittedName>
        <fullName evidence="3">Uncharacterized protein</fullName>
    </submittedName>
</protein>
<comment type="caution">
    <text evidence="3">The sequence shown here is derived from an EMBL/GenBank/DDBJ whole genome shotgun (WGS) entry which is preliminary data.</text>
</comment>
<feature type="transmembrane region" description="Helical" evidence="2">
    <location>
        <begin position="77"/>
        <end position="97"/>
    </location>
</feature>
<evidence type="ECO:0000313" key="4">
    <source>
        <dbReference type="Proteomes" id="UP000826195"/>
    </source>
</evidence>
<keyword evidence="4" id="KW-1185">Reference proteome</keyword>
<reference evidence="3 4" key="1">
    <citation type="journal article" date="2021" name="J. Hered.">
        <title>A chromosome-level genome assembly of the parasitoid wasp, Cotesia glomerata (Hymenoptera: Braconidae).</title>
        <authorList>
            <person name="Pinto B.J."/>
            <person name="Weis J.J."/>
            <person name="Gamble T."/>
            <person name="Ode P.J."/>
            <person name="Paul R."/>
            <person name="Zaspel J.M."/>
        </authorList>
    </citation>
    <scope>NUCLEOTIDE SEQUENCE [LARGE SCALE GENOMIC DNA]</scope>
    <source>
        <strain evidence="3">CgM1</strain>
    </source>
</reference>